<evidence type="ECO:0000256" key="2">
    <source>
        <dbReference type="ARBA" id="ARBA00005801"/>
    </source>
</evidence>
<proteinExistence type="inferred from homology"/>
<dbReference type="Proteomes" id="UP000034603">
    <property type="component" value="Unassembled WGS sequence"/>
</dbReference>
<evidence type="ECO:0000259" key="8">
    <source>
        <dbReference type="Pfam" id="PF01478"/>
    </source>
</evidence>
<dbReference type="AlphaFoldDB" id="A0A0G0I3H1"/>
<gene>
    <name evidence="10" type="ORF">US62_C0014G0009</name>
</gene>
<feature type="transmembrane region" description="Helical" evidence="7">
    <location>
        <begin position="167"/>
        <end position="187"/>
    </location>
</feature>
<accession>A0A0G0I3H1</accession>
<evidence type="ECO:0000256" key="6">
    <source>
        <dbReference type="ARBA" id="ARBA00023136"/>
    </source>
</evidence>
<comment type="subcellular location">
    <subcellularLocation>
        <location evidence="1">Cell membrane</location>
        <topology evidence="1">Multi-pass membrane protein</topology>
    </subcellularLocation>
</comment>
<dbReference type="Pfam" id="PF06750">
    <property type="entry name" value="A24_N_bact"/>
    <property type="match status" value="1"/>
</dbReference>
<dbReference type="PANTHER" id="PTHR30487:SF0">
    <property type="entry name" value="PREPILIN LEADER PEPTIDASE_N-METHYLTRANSFERASE-RELATED"/>
    <property type="match status" value="1"/>
</dbReference>
<reference evidence="10 11" key="1">
    <citation type="journal article" date="2015" name="Nature">
        <title>rRNA introns, odd ribosomes, and small enigmatic genomes across a large radiation of phyla.</title>
        <authorList>
            <person name="Brown C.T."/>
            <person name="Hug L.A."/>
            <person name="Thomas B.C."/>
            <person name="Sharon I."/>
            <person name="Castelle C.J."/>
            <person name="Singh A."/>
            <person name="Wilkins M.J."/>
            <person name="Williams K.H."/>
            <person name="Banfield J.F."/>
        </authorList>
    </citation>
    <scope>NUCLEOTIDE SEQUENCE [LARGE SCALE GENOMIC DNA]</scope>
</reference>
<evidence type="ECO:0000259" key="9">
    <source>
        <dbReference type="Pfam" id="PF06750"/>
    </source>
</evidence>
<feature type="transmembrane region" description="Helical" evidence="7">
    <location>
        <begin position="6"/>
        <end position="24"/>
    </location>
</feature>
<evidence type="ECO:0000313" key="10">
    <source>
        <dbReference type="EMBL" id="KKQ45505.1"/>
    </source>
</evidence>
<feature type="transmembrane region" description="Helical" evidence="7">
    <location>
        <begin position="248"/>
        <end position="269"/>
    </location>
</feature>
<organism evidence="10 11">
    <name type="scientific">Candidatus Woesebacteria bacterium GW2011_GWA1_37_8</name>
    <dbReference type="NCBI Taxonomy" id="1618546"/>
    <lineage>
        <taxon>Bacteria</taxon>
        <taxon>Candidatus Woeseibacteriota</taxon>
    </lineage>
</organism>
<feature type="transmembrane region" description="Helical" evidence="7">
    <location>
        <begin position="75"/>
        <end position="98"/>
    </location>
</feature>
<keyword evidence="5 7" id="KW-1133">Transmembrane helix</keyword>
<comment type="caution">
    <text evidence="10">The sequence shown here is derived from an EMBL/GenBank/DDBJ whole genome shotgun (WGS) entry which is preliminary data.</text>
</comment>
<dbReference type="PANTHER" id="PTHR30487">
    <property type="entry name" value="TYPE 4 PREPILIN-LIKE PROTEINS LEADER PEPTIDE-PROCESSING ENZYME"/>
    <property type="match status" value="1"/>
</dbReference>
<dbReference type="InterPro" id="IPR010627">
    <property type="entry name" value="Prepilin_pept_A24_N"/>
</dbReference>
<feature type="transmembrane region" description="Helical" evidence="7">
    <location>
        <begin position="217"/>
        <end position="236"/>
    </location>
</feature>
<keyword evidence="4 7" id="KW-0812">Transmembrane</keyword>
<protein>
    <submittedName>
        <fullName evidence="10">Type 4 prepilin-like protein leader peptide-processing enzyme</fullName>
    </submittedName>
</protein>
<evidence type="ECO:0000256" key="1">
    <source>
        <dbReference type="ARBA" id="ARBA00004651"/>
    </source>
</evidence>
<dbReference type="GO" id="GO:0004190">
    <property type="term" value="F:aspartic-type endopeptidase activity"/>
    <property type="evidence" value="ECO:0007669"/>
    <property type="project" value="InterPro"/>
</dbReference>
<dbReference type="GO" id="GO:0006465">
    <property type="term" value="P:signal peptide processing"/>
    <property type="evidence" value="ECO:0007669"/>
    <property type="project" value="TreeGrafter"/>
</dbReference>
<comment type="similarity">
    <text evidence="2">Belongs to the peptidase A24 family.</text>
</comment>
<evidence type="ECO:0000313" key="11">
    <source>
        <dbReference type="Proteomes" id="UP000034603"/>
    </source>
</evidence>
<dbReference type="Pfam" id="PF01478">
    <property type="entry name" value="Peptidase_A24"/>
    <property type="match status" value="1"/>
</dbReference>
<keyword evidence="3" id="KW-1003">Cell membrane</keyword>
<dbReference type="EMBL" id="LBTR01000014">
    <property type="protein sequence ID" value="KKQ45505.1"/>
    <property type="molecule type" value="Genomic_DNA"/>
</dbReference>
<dbReference type="InterPro" id="IPR050882">
    <property type="entry name" value="Prepilin_peptidase/N-MTase"/>
</dbReference>
<name>A0A0G0I3H1_9BACT</name>
<feature type="transmembrane region" description="Helical" evidence="7">
    <location>
        <begin position="118"/>
        <end position="136"/>
    </location>
</feature>
<evidence type="ECO:0000256" key="7">
    <source>
        <dbReference type="SAM" id="Phobius"/>
    </source>
</evidence>
<feature type="transmembrane region" description="Helical" evidence="7">
    <location>
        <begin position="143"/>
        <end position="161"/>
    </location>
</feature>
<dbReference type="Gene3D" id="1.20.120.1220">
    <property type="match status" value="1"/>
</dbReference>
<evidence type="ECO:0000256" key="4">
    <source>
        <dbReference type="ARBA" id="ARBA00022692"/>
    </source>
</evidence>
<feature type="domain" description="Prepilin peptidase A24 N-terminal" evidence="9">
    <location>
        <begin position="8"/>
        <end position="89"/>
    </location>
</feature>
<dbReference type="GO" id="GO:0005886">
    <property type="term" value="C:plasma membrane"/>
    <property type="evidence" value="ECO:0007669"/>
    <property type="project" value="UniProtKB-SubCell"/>
</dbReference>
<dbReference type="InterPro" id="IPR000045">
    <property type="entry name" value="Prepilin_IV_endopep_pep"/>
</dbReference>
<keyword evidence="6 7" id="KW-0472">Membrane</keyword>
<sequence length="270" mass="30727">MIGIIVFLFGLAMGSFIGAWTYRLPRRIKISKGRSFCPKCKYQIAWYDNIPLVSYIVLAGKCRNCHKKIGFREPLIEIVTAFVFVTIFHFVNGCMFFSEGTVLQSDIVCSFVGKIGWWTLPYLLTIFFFIIATFVIDLEKKIIPDEFSFALLFLAIIGVMFANYNDLFLRLFFALLPALFLLFLHFITRGRGMGLGDVKLVLFAPILLGTWQNNLIWMMGSFIIGAIVGVIFMIFGKASFGKQIPFGPFLIISFFITLLFSDIIGKFLII</sequence>
<evidence type="ECO:0000256" key="3">
    <source>
        <dbReference type="ARBA" id="ARBA00022475"/>
    </source>
</evidence>
<feature type="domain" description="Prepilin type IV endopeptidase peptidase" evidence="8">
    <location>
        <begin position="126"/>
        <end position="230"/>
    </location>
</feature>
<evidence type="ECO:0000256" key="5">
    <source>
        <dbReference type="ARBA" id="ARBA00022989"/>
    </source>
</evidence>